<proteinExistence type="predicted"/>
<name>A0A923PFW3_9BACT</name>
<feature type="signal peptide" evidence="1">
    <location>
        <begin position="1"/>
        <end position="24"/>
    </location>
</feature>
<organism evidence="2 3">
    <name type="scientific">Neolewinella lacunae</name>
    <dbReference type="NCBI Taxonomy" id="1517758"/>
    <lineage>
        <taxon>Bacteria</taxon>
        <taxon>Pseudomonadati</taxon>
        <taxon>Bacteroidota</taxon>
        <taxon>Saprospiria</taxon>
        <taxon>Saprospirales</taxon>
        <taxon>Lewinellaceae</taxon>
        <taxon>Neolewinella</taxon>
    </lineage>
</organism>
<sequence>MASKNKIKLTANILLMFLASYGCSSHLALHDQYLSDDKGVKTSLQIDTSSRSFEFVVLGGLANDTVTGTYELNHKTVILKPYQSSIEILPLQDDLGFSLAVMDGRTGEVFSNYVVEKLVSGEIVLTTGSNVEANDTILVSYPGYDTTDKMVVTSAAFQIRLFRSFRKGDFLLLKVRNNKLISDKLVLHAQ</sequence>
<gene>
    <name evidence="2" type="ORF">H9S92_04095</name>
</gene>
<dbReference type="RefSeq" id="WP_187465445.1">
    <property type="nucleotide sequence ID" value="NZ_JACSIT010000064.1"/>
</dbReference>
<evidence type="ECO:0000313" key="3">
    <source>
        <dbReference type="Proteomes" id="UP000650081"/>
    </source>
</evidence>
<dbReference type="PROSITE" id="PS51257">
    <property type="entry name" value="PROKAR_LIPOPROTEIN"/>
    <property type="match status" value="1"/>
</dbReference>
<dbReference type="EMBL" id="JACSIT010000064">
    <property type="protein sequence ID" value="MBC6993330.1"/>
    <property type="molecule type" value="Genomic_DNA"/>
</dbReference>
<accession>A0A923PFW3</accession>
<evidence type="ECO:0000256" key="1">
    <source>
        <dbReference type="SAM" id="SignalP"/>
    </source>
</evidence>
<dbReference type="Proteomes" id="UP000650081">
    <property type="component" value="Unassembled WGS sequence"/>
</dbReference>
<reference evidence="2" key="1">
    <citation type="submission" date="2020-08" db="EMBL/GenBank/DDBJ databases">
        <title>Lewinella bacteria from marine environments.</title>
        <authorList>
            <person name="Zhong Y."/>
        </authorList>
    </citation>
    <scope>NUCLEOTIDE SEQUENCE</scope>
    <source>
        <strain evidence="2">KCTC 42187</strain>
    </source>
</reference>
<feature type="chain" id="PRO_5036719574" evidence="1">
    <location>
        <begin position="25"/>
        <end position="190"/>
    </location>
</feature>
<comment type="caution">
    <text evidence="2">The sequence shown here is derived from an EMBL/GenBank/DDBJ whole genome shotgun (WGS) entry which is preliminary data.</text>
</comment>
<keyword evidence="3" id="KW-1185">Reference proteome</keyword>
<evidence type="ECO:0000313" key="2">
    <source>
        <dbReference type="EMBL" id="MBC6993330.1"/>
    </source>
</evidence>
<keyword evidence="1" id="KW-0732">Signal</keyword>
<protein>
    <submittedName>
        <fullName evidence="2">Uncharacterized protein</fullName>
    </submittedName>
</protein>
<dbReference type="AlphaFoldDB" id="A0A923PFW3"/>